<sequence>MNISLQNVDKVSALLTVNIEKADYQEKVEKVLKTYRQKANIPGFRKGMVPMSLIKKQFGKAVLAEEVDKLMQEKVNEYIHENKVNMLGMPLPNAEKMQPVDFDTQENFEFVFDIALAPEFNAEITNQDTVDYYTIEVADELVEQQVKMYTQRAGKYDKVEAYEDKDMIKGLLAELDENGNTKEGGIQVEGAVMMPTYMKNDDQKAIFNGAKVNDVLVFNPATAFDNNEAELSSLLKIKKEEVADVKGNFSFQVEEITRMVPAELNQELFDQVFGKDTVKSEEEFRAKIKEGIAVQFEADSNYKFLMDVRDYLTKRVGKLEFPDALLKRIMLLNNEEKGEAFVAENYEKSIEELTWHLIKEQLIAANEIKVEQADVLNMAKEATRLQFAQYGMLNIPEEMLENYAKEMLKKKESVESLVNRAVESKLAAALKEKATLNHKSVTMEEFNKMFE</sequence>
<organism evidence="3 4">
    <name type="scientific">Phocaeicola massiliensis B84634 = Timone 84634 = DSM 17679 = JCM 13223</name>
    <dbReference type="NCBI Taxonomy" id="1121098"/>
    <lineage>
        <taxon>Bacteria</taxon>
        <taxon>Pseudomonadati</taxon>
        <taxon>Bacteroidota</taxon>
        <taxon>Bacteroidia</taxon>
        <taxon>Bacteroidales</taxon>
        <taxon>Bacteroidaceae</taxon>
        <taxon>Phocaeicola</taxon>
    </lineage>
</organism>
<dbReference type="PATRIC" id="fig|1121098.3.peg.2437"/>
<keyword evidence="4" id="KW-1185">Reference proteome</keyword>
<comment type="caution">
    <text evidence="3">The sequence shown here is derived from an EMBL/GenBank/DDBJ whole genome shotgun (WGS) entry which is preliminary data.</text>
</comment>
<dbReference type="HOGENOM" id="CLU_045516_0_0_10"/>
<dbReference type="SUPFAM" id="SSF109998">
    <property type="entry name" value="Triger factor/SurA peptide-binding domain-like"/>
    <property type="match status" value="1"/>
</dbReference>
<dbReference type="FunFam" id="3.30.70.1050:FF:000006">
    <property type="entry name" value="Trigger factor"/>
    <property type="match status" value="1"/>
</dbReference>
<evidence type="ECO:0000259" key="2">
    <source>
        <dbReference type="Pfam" id="PF05697"/>
    </source>
</evidence>
<dbReference type="AlphaFoldDB" id="U6RDX6"/>
<gene>
    <name evidence="3" type="ORF">HMPREF1534_02399</name>
</gene>
<dbReference type="eggNOG" id="COG0544">
    <property type="taxonomic scope" value="Bacteria"/>
</dbReference>
<dbReference type="InterPro" id="IPR008881">
    <property type="entry name" value="Trigger_fac_ribosome-bd_bac"/>
</dbReference>
<dbReference type="InterPro" id="IPR037041">
    <property type="entry name" value="Trigger_fac_C_sf"/>
</dbReference>
<protein>
    <submittedName>
        <fullName evidence="3">Trigger factor</fullName>
    </submittedName>
</protein>
<dbReference type="GeneID" id="60061666"/>
<dbReference type="GO" id="GO:0043335">
    <property type="term" value="P:protein unfolding"/>
    <property type="evidence" value="ECO:0007669"/>
    <property type="project" value="TreeGrafter"/>
</dbReference>
<dbReference type="InterPro" id="IPR027304">
    <property type="entry name" value="Trigger_fact/SurA_dom_sf"/>
</dbReference>
<evidence type="ECO:0000256" key="1">
    <source>
        <dbReference type="SAM" id="Coils"/>
    </source>
</evidence>
<dbReference type="InterPro" id="IPR036611">
    <property type="entry name" value="Trigger_fac_ribosome-bd_sf"/>
</dbReference>
<dbReference type="Pfam" id="PF05697">
    <property type="entry name" value="Trigger_N"/>
    <property type="match status" value="1"/>
</dbReference>
<dbReference type="RefSeq" id="WP_005941327.1">
    <property type="nucleotide sequence ID" value="NZ_KB890343.1"/>
</dbReference>
<evidence type="ECO:0000313" key="4">
    <source>
        <dbReference type="Proteomes" id="UP000017831"/>
    </source>
</evidence>
<dbReference type="PIRSF" id="PIRSF003095">
    <property type="entry name" value="Trigger_factor"/>
    <property type="match status" value="1"/>
</dbReference>
<dbReference type="GO" id="GO:0015031">
    <property type="term" value="P:protein transport"/>
    <property type="evidence" value="ECO:0007669"/>
    <property type="project" value="InterPro"/>
</dbReference>
<dbReference type="PANTHER" id="PTHR30560">
    <property type="entry name" value="TRIGGER FACTOR CHAPERONE AND PEPTIDYL-PROLYL CIS/TRANS ISOMERASE"/>
    <property type="match status" value="1"/>
</dbReference>
<dbReference type="STRING" id="1121098.HMPREF1534_02399"/>
<dbReference type="NCBIfam" id="TIGR00115">
    <property type="entry name" value="tig"/>
    <property type="match status" value="1"/>
</dbReference>
<name>U6RDX6_9BACT</name>
<dbReference type="Proteomes" id="UP000017831">
    <property type="component" value="Unassembled WGS sequence"/>
</dbReference>
<feature type="coiled-coil region" evidence="1">
    <location>
        <begin position="400"/>
        <end position="439"/>
    </location>
</feature>
<dbReference type="GO" id="GO:0043022">
    <property type="term" value="F:ribosome binding"/>
    <property type="evidence" value="ECO:0007669"/>
    <property type="project" value="TreeGrafter"/>
</dbReference>
<evidence type="ECO:0000313" key="3">
    <source>
        <dbReference type="EMBL" id="EOA54287.1"/>
    </source>
</evidence>
<dbReference type="GO" id="GO:0044183">
    <property type="term" value="F:protein folding chaperone"/>
    <property type="evidence" value="ECO:0007669"/>
    <property type="project" value="TreeGrafter"/>
</dbReference>
<dbReference type="InterPro" id="IPR005215">
    <property type="entry name" value="Trig_fac"/>
</dbReference>
<dbReference type="SUPFAM" id="SSF102735">
    <property type="entry name" value="Trigger factor ribosome-binding domain"/>
    <property type="match status" value="1"/>
</dbReference>
<dbReference type="Gene3D" id="1.10.3120.10">
    <property type="entry name" value="Trigger factor, C-terminal domain"/>
    <property type="match status" value="1"/>
</dbReference>
<dbReference type="GO" id="GO:0051083">
    <property type="term" value="P:'de novo' cotranslational protein folding"/>
    <property type="evidence" value="ECO:0007669"/>
    <property type="project" value="TreeGrafter"/>
</dbReference>
<dbReference type="GO" id="GO:0003755">
    <property type="term" value="F:peptidyl-prolyl cis-trans isomerase activity"/>
    <property type="evidence" value="ECO:0007669"/>
    <property type="project" value="TreeGrafter"/>
</dbReference>
<keyword evidence="1" id="KW-0175">Coiled coil</keyword>
<reference evidence="3 4" key="1">
    <citation type="submission" date="2013-04" db="EMBL/GenBank/DDBJ databases">
        <title>The Genome Sequence of Bacteroides massiliensis DSM 17679.</title>
        <authorList>
            <consortium name="The Broad Institute Genomics Platform"/>
            <person name="Earl A."/>
            <person name="Ward D."/>
            <person name="Feldgarden M."/>
            <person name="Gevers D."/>
            <person name="Martens E."/>
            <person name="Fenner L."/>
            <person name="Roux V."/>
            <person name="Mallet M.N."/>
            <person name="Raoult D."/>
            <person name="Walker B."/>
            <person name="Young S."/>
            <person name="Zeng Q."/>
            <person name="Gargeya S."/>
            <person name="Fitzgerald M."/>
            <person name="Haas B."/>
            <person name="Abouelleil A."/>
            <person name="Allen A.W."/>
            <person name="Alvarado L."/>
            <person name="Arachchi H.M."/>
            <person name="Berlin A.M."/>
            <person name="Chapman S.B."/>
            <person name="Gainer-Dewar J."/>
            <person name="Goldberg J."/>
            <person name="Griggs A."/>
            <person name="Gujja S."/>
            <person name="Hansen M."/>
            <person name="Howarth C."/>
            <person name="Imamovic A."/>
            <person name="Ireland A."/>
            <person name="Larimer J."/>
            <person name="McCowan C."/>
            <person name="Murphy C."/>
            <person name="Pearson M."/>
            <person name="Poon T.W."/>
            <person name="Priest M."/>
            <person name="Roberts A."/>
            <person name="Saif S."/>
            <person name="Shea T."/>
            <person name="Sisk P."/>
            <person name="Sykes S."/>
            <person name="Wortman J."/>
            <person name="Nusbaum C."/>
            <person name="Birren B."/>
        </authorList>
    </citation>
    <scope>NUCLEOTIDE SEQUENCE [LARGE SCALE GENOMIC DNA]</scope>
    <source>
        <strain evidence="4">B84634 / Timone 84634 / DSM 17679 / JCM 13223</strain>
    </source>
</reference>
<dbReference type="EMBL" id="AQHY01000027">
    <property type="protein sequence ID" value="EOA54287.1"/>
    <property type="molecule type" value="Genomic_DNA"/>
</dbReference>
<dbReference type="PANTHER" id="PTHR30560:SF3">
    <property type="entry name" value="TRIGGER FACTOR-LIKE PROTEIN TIG, CHLOROPLASTIC"/>
    <property type="match status" value="1"/>
</dbReference>
<feature type="domain" description="Trigger factor ribosome-binding bacterial" evidence="2">
    <location>
        <begin position="1"/>
        <end position="147"/>
    </location>
</feature>
<proteinExistence type="predicted"/>
<dbReference type="Gene3D" id="3.30.70.1050">
    <property type="entry name" value="Trigger factor ribosome-binding domain"/>
    <property type="match status" value="1"/>
</dbReference>
<accession>U6RDX6</accession>
<dbReference type="OrthoDB" id="9767721at2"/>